<gene>
    <name evidence="1" type="ORF">ABN16_01155</name>
</gene>
<reference evidence="1 2" key="1">
    <citation type="submission" date="2015-07" db="EMBL/GenBank/DDBJ databases">
        <title>Lactobacillus korensis/26-25/ whole genome sequencing.</title>
        <authorList>
            <person name="Kim M.K."/>
            <person name="Im W.-T."/>
            <person name="Srinivasan S."/>
            <person name="Lee J.-J."/>
        </authorList>
    </citation>
    <scope>NUCLEOTIDE SEQUENCE [LARGE SCALE GENOMIC DNA]</scope>
    <source>
        <strain evidence="1 2">26-25</strain>
    </source>
</reference>
<evidence type="ECO:0000313" key="1">
    <source>
        <dbReference type="EMBL" id="AKP63737.1"/>
    </source>
</evidence>
<dbReference type="AlphaFoldDB" id="A0AAC8UTU7"/>
<dbReference type="KEGG" id="lko:ABN16_01155"/>
<dbReference type="Proteomes" id="UP000036000">
    <property type="component" value="Chromosome"/>
</dbReference>
<keyword evidence="2" id="KW-1185">Reference proteome</keyword>
<dbReference type="Pfam" id="PF09669">
    <property type="entry name" value="Phage_pRha"/>
    <property type="match status" value="1"/>
</dbReference>
<dbReference type="RefSeq" id="WP_048732255.1">
    <property type="nucleotide sequence ID" value="NZ_CP012033.1"/>
</dbReference>
<proteinExistence type="predicted"/>
<sequence length="225" mass="25561">MNDLVFLSSPRVDAEAFTTADTIADYAGITHHSINVTVNKNVERLKRANRGELLFKMTPLISGQKAKTFLLNQQQATLLITFLKNTPRVADFKEELVRQFYAMQRELVERRARFELGKEFSKGLGTAVAESQIDQHGHEFSNFNRLVYRQALGVDSTKLRKVRSIPRDEPITHYLTSEEAEAVRLVKQRVITFLGAGMDYQQIKNVLNIKGVILQVTLKLPTTAK</sequence>
<protein>
    <submittedName>
        <fullName evidence="1">Repressor</fullName>
    </submittedName>
</protein>
<dbReference type="InterPro" id="IPR014054">
    <property type="entry name" value="Phage_regulatory_Rha"/>
</dbReference>
<accession>A0AAC8UTU7</accession>
<organism evidence="1 2">
    <name type="scientific">Levilactobacillus koreensis</name>
    <dbReference type="NCBI Taxonomy" id="637971"/>
    <lineage>
        <taxon>Bacteria</taxon>
        <taxon>Bacillati</taxon>
        <taxon>Bacillota</taxon>
        <taxon>Bacilli</taxon>
        <taxon>Lactobacillales</taxon>
        <taxon>Lactobacillaceae</taxon>
        <taxon>Levilactobacillus</taxon>
    </lineage>
</organism>
<dbReference type="EMBL" id="CP012033">
    <property type="protein sequence ID" value="AKP63737.1"/>
    <property type="molecule type" value="Genomic_DNA"/>
</dbReference>
<evidence type="ECO:0000313" key="2">
    <source>
        <dbReference type="Proteomes" id="UP000036000"/>
    </source>
</evidence>
<name>A0AAC8UTU7_9LACO</name>